<organism evidence="2 3">
    <name type="scientific">Marmota monax</name>
    <name type="common">Woodchuck</name>
    <dbReference type="NCBI Taxonomy" id="9995"/>
    <lineage>
        <taxon>Eukaryota</taxon>
        <taxon>Metazoa</taxon>
        <taxon>Chordata</taxon>
        <taxon>Craniata</taxon>
        <taxon>Vertebrata</taxon>
        <taxon>Euteleostomi</taxon>
        <taxon>Mammalia</taxon>
        <taxon>Eutheria</taxon>
        <taxon>Euarchontoglires</taxon>
        <taxon>Glires</taxon>
        <taxon>Rodentia</taxon>
        <taxon>Sciuromorpha</taxon>
        <taxon>Sciuridae</taxon>
        <taxon>Xerinae</taxon>
        <taxon>Marmotini</taxon>
        <taxon>Marmota</taxon>
    </lineage>
</organism>
<feature type="compositionally biased region" description="Basic and acidic residues" evidence="1">
    <location>
        <begin position="134"/>
        <end position="143"/>
    </location>
</feature>
<evidence type="ECO:0000256" key="1">
    <source>
        <dbReference type="SAM" id="MobiDB-lite"/>
    </source>
</evidence>
<proteinExistence type="predicted"/>
<accession>A0A834R2V1</accession>
<sequence length="143" mass="15717">MGRVVLPGDIHAQPARAPEARGLFCGHRTNDDAEGCMKTLALVPVAPEAASPAEQHLDLRRLEYFWACMQIRSFGWVPGARGSGLVQGIHTRATRQLQTLALLLRSWRRAQGTLPQDFAIEGVRTRGDPPGMTRARDGAMDVY</sequence>
<comment type="caution">
    <text evidence="2">The sequence shown here is derived from an EMBL/GenBank/DDBJ whole genome shotgun (WGS) entry which is preliminary data.</text>
</comment>
<dbReference type="AlphaFoldDB" id="A0A834R2V1"/>
<name>A0A834R2V1_MARMO</name>
<feature type="region of interest" description="Disordered" evidence="1">
    <location>
        <begin position="124"/>
        <end position="143"/>
    </location>
</feature>
<evidence type="ECO:0000313" key="2">
    <source>
        <dbReference type="EMBL" id="KAF7486518.1"/>
    </source>
</evidence>
<evidence type="ECO:0000313" key="3">
    <source>
        <dbReference type="Proteomes" id="UP000662637"/>
    </source>
</evidence>
<dbReference type="Proteomes" id="UP000662637">
    <property type="component" value="Unassembled WGS sequence"/>
</dbReference>
<dbReference type="EMBL" id="WJEC01000039">
    <property type="protein sequence ID" value="KAF7486518.1"/>
    <property type="molecule type" value="Genomic_DNA"/>
</dbReference>
<reference evidence="2" key="1">
    <citation type="submission" date="2020-08" db="EMBL/GenBank/DDBJ databases">
        <authorList>
            <person name="Shumante A."/>
            <person name="Zimin A.V."/>
            <person name="Puiu D."/>
            <person name="Salzberg S.L."/>
        </authorList>
    </citation>
    <scope>NUCLEOTIDE SEQUENCE</scope>
    <source>
        <strain evidence="2">WC2-LM</strain>
        <tissue evidence="2">Liver</tissue>
    </source>
</reference>
<protein>
    <submittedName>
        <fullName evidence="2">Uncharacterized protein</fullName>
    </submittedName>
</protein>
<gene>
    <name evidence="2" type="ORF">GHT09_001358</name>
</gene>